<dbReference type="InterPro" id="IPR036515">
    <property type="entry name" value="Transposase_17_sf"/>
</dbReference>
<protein>
    <submittedName>
        <fullName evidence="1">Transposase</fullName>
    </submittedName>
</protein>
<gene>
    <name evidence="1" type="ORF">GH808_14830</name>
</gene>
<feature type="non-terminal residue" evidence="1">
    <location>
        <position position="53"/>
    </location>
</feature>
<keyword evidence="2" id="KW-1185">Reference proteome</keyword>
<accession>A0ABR6WZV2</accession>
<dbReference type="Proteomes" id="UP000603234">
    <property type="component" value="Unassembled WGS sequence"/>
</dbReference>
<sequence length="53" mass="6374">MPRKAREKSARAVYHVVFRGINRQVIFEDQEDHVKYLELLKSYQEISGYQIYA</sequence>
<name>A0ABR6WZV2_9FIRM</name>
<reference evidence="1 2" key="1">
    <citation type="journal article" date="2020" name="mSystems">
        <title>Defining Genomic and Predicted Metabolic Features of the Acetobacterium Genus.</title>
        <authorList>
            <person name="Ross D.E."/>
            <person name="Marshall C.W."/>
            <person name="Gulliver D."/>
            <person name="May H.D."/>
            <person name="Norman R.S."/>
        </authorList>
    </citation>
    <scope>NUCLEOTIDE SEQUENCE [LARGE SCALE GENOMIC DNA]</scope>
    <source>
        <strain evidence="1 2">DSM 8238</strain>
    </source>
</reference>
<evidence type="ECO:0000313" key="1">
    <source>
        <dbReference type="EMBL" id="MBC3805681.1"/>
    </source>
</evidence>
<evidence type="ECO:0000313" key="2">
    <source>
        <dbReference type="Proteomes" id="UP000603234"/>
    </source>
</evidence>
<comment type="caution">
    <text evidence="1">The sequence shown here is derived from an EMBL/GenBank/DDBJ whole genome shotgun (WGS) entry which is preliminary data.</text>
</comment>
<dbReference type="SUPFAM" id="SSF143422">
    <property type="entry name" value="Transposase IS200-like"/>
    <property type="match status" value="1"/>
</dbReference>
<organism evidence="1 2">
    <name type="scientific">Acetobacterium fimetarium</name>
    <dbReference type="NCBI Taxonomy" id="52691"/>
    <lineage>
        <taxon>Bacteria</taxon>
        <taxon>Bacillati</taxon>
        <taxon>Bacillota</taxon>
        <taxon>Clostridia</taxon>
        <taxon>Eubacteriales</taxon>
        <taxon>Eubacteriaceae</taxon>
        <taxon>Acetobacterium</taxon>
    </lineage>
</organism>
<proteinExistence type="predicted"/>
<dbReference type="EMBL" id="WJBC01000050">
    <property type="protein sequence ID" value="MBC3805681.1"/>
    <property type="molecule type" value="Genomic_DNA"/>
</dbReference>